<comment type="caution">
    <text evidence="2">The sequence shown here is derived from an EMBL/GenBank/DDBJ whole genome shotgun (WGS) entry which is preliminary data.</text>
</comment>
<sequence length="268" mass="30636">MSDEGEDQHIWQTSVSEWPQAIRDLCLSISEIDVVPADAALMVLLSAGERGEARARRLAFSDEFRSDLDAILNRYHDGAHIRLNLCSFKRGSHAPKIQDAAGFEVILGRQNYRVYSVLKATLDRHEDIQLFAFPWRYIPPWSEFRMFIRDRRVIGVSQYHHQSGFPEISANEHAIKASLSDFCSDLLNALHMETVVADVFVESQQNGRFSTTLIELNPFIQRTDPCLYTWKNGGDFDGGFRYYEAPGHPHAVLTGRQQLIDDPWRLPS</sequence>
<dbReference type="GO" id="GO:0005737">
    <property type="term" value="C:cytoplasm"/>
    <property type="evidence" value="ECO:0007669"/>
    <property type="project" value="TreeGrafter"/>
</dbReference>
<dbReference type="Pfam" id="PF07065">
    <property type="entry name" value="D123"/>
    <property type="match status" value="1"/>
</dbReference>
<organism evidence="2 3">
    <name type="scientific">Paracoccus caeni</name>
    <dbReference type="NCBI Taxonomy" id="657651"/>
    <lineage>
        <taxon>Bacteria</taxon>
        <taxon>Pseudomonadati</taxon>
        <taxon>Pseudomonadota</taxon>
        <taxon>Alphaproteobacteria</taxon>
        <taxon>Rhodobacterales</taxon>
        <taxon>Paracoccaceae</taxon>
        <taxon>Paracoccus</taxon>
    </lineage>
</organism>
<keyword evidence="3" id="KW-1185">Reference proteome</keyword>
<dbReference type="PANTHER" id="PTHR15323:SF6">
    <property type="entry name" value="CELL DIVISION CYCLE PROTEIN 123 HOMOLOG"/>
    <property type="match status" value="1"/>
</dbReference>
<proteinExistence type="inferred from homology"/>
<dbReference type="EMBL" id="JAEPRQ010000018">
    <property type="protein sequence ID" value="MBK4218244.1"/>
    <property type="molecule type" value="Genomic_DNA"/>
</dbReference>
<dbReference type="InterPro" id="IPR009772">
    <property type="entry name" value="CDC123"/>
</dbReference>
<evidence type="ECO:0008006" key="4">
    <source>
        <dbReference type="Google" id="ProtNLM"/>
    </source>
</evidence>
<name>A0A934SIR1_9RHOB</name>
<evidence type="ECO:0000256" key="1">
    <source>
        <dbReference type="ARBA" id="ARBA00011047"/>
    </source>
</evidence>
<protein>
    <recommendedName>
        <fullName evidence="4">ATP-grasp domain-containing protein</fullName>
    </recommendedName>
</protein>
<dbReference type="PANTHER" id="PTHR15323">
    <property type="entry name" value="D123 PROTEIN"/>
    <property type="match status" value="1"/>
</dbReference>
<dbReference type="Proteomes" id="UP000640485">
    <property type="component" value="Unassembled WGS sequence"/>
</dbReference>
<evidence type="ECO:0000313" key="2">
    <source>
        <dbReference type="EMBL" id="MBK4218244.1"/>
    </source>
</evidence>
<reference evidence="2" key="1">
    <citation type="submission" date="2021-01" db="EMBL/GenBank/DDBJ databases">
        <title>Paracoccus amoyensis sp. nov., isolated from the surface seawater along the coast of Xiamen Island, China.</title>
        <authorList>
            <person name="Lyu L."/>
        </authorList>
    </citation>
    <scope>NUCLEOTIDE SEQUENCE</scope>
    <source>
        <strain evidence="2">MJ17</strain>
    </source>
</reference>
<comment type="similarity">
    <text evidence="1">Belongs to the CDC123 family.</text>
</comment>
<dbReference type="RefSeq" id="WP_200689694.1">
    <property type="nucleotide sequence ID" value="NZ_JAEPRQ010000018.1"/>
</dbReference>
<evidence type="ECO:0000313" key="3">
    <source>
        <dbReference type="Proteomes" id="UP000640485"/>
    </source>
</evidence>
<accession>A0A934SIR1</accession>
<dbReference type="AlphaFoldDB" id="A0A934SIR1"/>
<gene>
    <name evidence="2" type="ORF">JJJ17_20140</name>
</gene>